<proteinExistence type="inferred from homology"/>
<evidence type="ECO:0000256" key="2">
    <source>
        <dbReference type="ARBA" id="ARBA00022729"/>
    </source>
</evidence>
<keyword evidence="7" id="KW-1185">Reference proteome</keyword>
<dbReference type="SUPFAM" id="SSF56219">
    <property type="entry name" value="DNase I-like"/>
    <property type="match status" value="1"/>
</dbReference>
<keyword evidence="3" id="KW-0378">Hydrolase</keyword>
<dbReference type="InterPro" id="IPR038772">
    <property type="entry name" value="Sph/SMPD2-like"/>
</dbReference>
<dbReference type="InterPro" id="IPR017766">
    <property type="entry name" value="Sphingomyelinase/PLipase_C"/>
</dbReference>
<dbReference type="CDD" id="cd09078">
    <property type="entry name" value="nSMase"/>
    <property type="match status" value="1"/>
</dbReference>
<evidence type="ECO:0000256" key="3">
    <source>
        <dbReference type="ARBA" id="ARBA00022801"/>
    </source>
</evidence>
<dbReference type="RefSeq" id="WP_344426793.1">
    <property type="nucleotide sequence ID" value="NZ_BAAANN010000029.1"/>
</dbReference>
<sequence length="322" mass="34174">MRGRFRIVAAAAVCAAAAFPVAPVEGAGATTVMAFNVYQLPWIAAPDAADKDKRAHAAEDVIRAADPDVLVLEEAFSAQAEALRARLADRWPHQTPLVGRHCDTSPGWTTVDGNCSSSPVVVNGGVTVLSKHPSTEQHQLVYEHSYPGTADYLSNKGAALARLVVGGRPLWVAGTHLQADEAPDTLPKAHEIRMAQLAELRALVAKYVPRAEPVVIGGDLNIEYWAGRDRRDGLGRTQAEQGEAALDGTLSTAGPGEFSFDAKTNPLAAKSVPPTYRDSLDYLGTVRGSGRPPVAVGPVRLVHYGGGTIPSDHYPVVAEIHY</sequence>
<dbReference type="PANTHER" id="PTHR16320">
    <property type="entry name" value="SPHINGOMYELINASE FAMILY MEMBER"/>
    <property type="match status" value="1"/>
</dbReference>
<dbReference type="Pfam" id="PF03372">
    <property type="entry name" value="Exo_endo_phos"/>
    <property type="match status" value="1"/>
</dbReference>
<dbReference type="PANTHER" id="PTHR16320:SF23">
    <property type="entry name" value="SPHINGOMYELINASE C 1"/>
    <property type="match status" value="1"/>
</dbReference>
<evidence type="ECO:0000313" key="6">
    <source>
        <dbReference type="EMBL" id="GAA1977580.1"/>
    </source>
</evidence>
<name>A0ABN2RZ84_9PSEU</name>
<evidence type="ECO:0000259" key="5">
    <source>
        <dbReference type="Pfam" id="PF03372"/>
    </source>
</evidence>
<feature type="chain" id="PRO_5045075483" evidence="4">
    <location>
        <begin position="27"/>
        <end position="322"/>
    </location>
</feature>
<accession>A0ABN2RZ84</accession>
<dbReference type="InterPro" id="IPR005135">
    <property type="entry name" value="Endo/exonuclease/phosphatase"/>
</dbReference>
<comment type="caution">
    <text evidence="6">The sequence shown here is derived from an EMBL/GenBank/DDBJ whole genome shotgun (WGS) entry which is preliminary data.</text>
</comment>
<reference evidence="6 7" key="1">
    <citation type="journal article" date="2019" name="Int. J. Syst. Evol. Microbiol.">
        <title>The Global Catalogue of Microorganisms (GCM) 10K type strain sequencing project: providing services to taxonomists for standard genome sequencing and annotation.</title>
        <authorList>
            <consortium name="The Broad Institute Genomics Platform"/>
            <consortium name="The Broad Institute Genome Sequencing Center for Infectious Disease"/>
            <person name="Wu L."/>
            <person name="Ma J."/>
        </authorList>
    </citation>
    <scope>NUCLEOTIDE SEQUENCE [LARGE SCALE GENOMIC DNA]</scope>
    <source>
        <strain evidence="6 7">JCM 14545</strain>
    </source>
</reference>
<organism evidence="6 7">
    <name type="scientific">Amycolatopsis minnesotensis</name>
    <dbReference type="NCBI Taxonomy" id="337894"/>
    <lineage>
        <taxon>Bacteria</taxon>
        <taxon>Bacillati</taxon>
        <taxon>Actinomycetota</taxon>
        <taxon>Actinomycetes</taxon>
        <taxon>Pseudonocardiales</taxon>
        <taxon>Pseudonocardiaceae</taxon>
        <taxon>Amycolatopsis</taxon>
    </lineage>
</organism>
<protein>
    <submittedName>
        <fullName evidence="6">Sphingomyelinase C</fullName>
    </submittedName>
</protein>
<dbReference type="Proteomes" id="UP001501116">
    <property type="component" value="Unassembled WGS sequence"/>
</dbReference>
<dbReference type="Gene3D" id="3.60.10.10">
    <property type="entry name" value="Endonuclease/exonuclease/phosphatase"/>
    <property type="match status" value="1"/>
</dbReference>
<evidence type="ECO:0000256" key="4">
    <source>
        <dbReference type="SAM" id="SignalP"/>
    </source>
</evidence>
<gene>
    <name evidence="6" type="primary">sph</name>
    <name evidence="6" type="ORF">GCM10009754_61810</name>
</gene>
<dbReference type="EMBL" id="BAAANN010000029">
    <property type="protein sequence ID" value="GAA1977580.1"/>
    <property type="molecule type" value="Genomic_DNA"/>
</dbReference>
<dbReference type="InterPro" id="IPR036691">
    <property type="entry name" value="Endo/exonu/phosph_ase_sf"/>
</dbReference>
<evidence type="ECO:0000313" key="7">
    <source>
        <dbReference type="Proteomes" id="UP001501116"/>
    </source>
</evidence>
<comment type="similarity">
    <text evidence="1">Belongs to the neutral sphingomyelinase family.</text>
</comment>
<keyword evidence="2 4" id="KW-0732">Signal</keyword>
<feature type="domain" description="Endonuclease/exonuclease/phosphatase" evidence="5">
    <location>
        <begin position="33"/>
        <end position="313"/>
    </location>
</feature>
<evidence type="ECO:0000256" key="1">
    <source>
        <dbReference type="ARBA" id="ARBA00006335"/>
    </source>
</evidence>
<feature type="signal peptide" evidence="4">
    <location>
        <begin position="1"/>
        <end position="26"/>
    </location>
</feature>